<dbReference type="SUPFAM" id="SSF53474">
    <property type="entry name" value="alpha/beta-Hydrolases"/>
    <property type="match status" value="1"/>
</dbReference>
<dbReference type="RefSeq" id="WP_045250484.1">
    <property type="nucleotide sequence ID" value="NZ_JYIT01000074.1"/>
</dbReference>
<evidence type="ECO:0000313" key="3">
    <source>
        <dbReference type="EMBL" id="KJL24297.1"/>
    </source>
</evidence>
<name>A0A0F0KTS3_9MICO</name>
<dbReference type="InterPro" id="IPR029058">
    <property type="entry name" value="AB_hydrolase_fold"/>
</dbReference>
<dbReference type="Proteomes" id="UP000033448">
    <property type="component" value="Unassembled WGS sequence"/>
</dbReference>
<dbReference type="Pfam" id="PF00561">
    <property type="entry name" value="Abhydrolase_1"/>
    <property type="match status" value="1"/>
</dbReference>
<gene>
    <name evidence="3" type="ORF">RL72_01788</name>
</gene>
<reference evidence="3 4" key="1">
    <citation type="submission" date="2015-02" db="EMBL/GenBank/DDBJ databases">
        <title>Draft genome sequences of ten Microbacterium spp. with emphasis on heavy metal contaminated environments.</title>
        <authorList>
            <person name="Corretto E."/>
        </authorList>
    </citation>
    <scope>NUCLEOTIDE SEQUENCE [LARGE SCALE GENOMIC DNA]</scope>
    <source>
        <strain evidence="3 4">DSM 23848</strain>
    </source>
</reference>
<dbReference type="InterPro" id="IPR000073">
    <property type="entry name" value="AB_hydrolase_1"/>
</dbReference>
<evidence type="ECO:0000259" key="2">
    <source>
        <dbReference type="Pfam" id="PF00561"/>
    </source>
</evidence>
<sequence>MPTIEVDPGIQLAYQDRGTGRPIVFVHGWAGSGDCWDYQVLDLASHYRCITVDLRGHGASDKPWGVYDYDLFVRDLHTLILGLDLHDVTLVGWSMGGHIGLKYAHEHPERIGRLVITGSGPRFWQAPNAPFGTPADDVSGLIEAVRVARTETIAGLYANNFHRTDLKATEELFVQTGWKVPAFVGLTSFQALVDTDMREQLPTLRVPVAIFTGRHDLIWDPQWSEEARRLLPNATLTYFENSGHVAFIENREEWNVALVDVIEGKVPEASLGTDEQAVKEAV</sequence>
<dbReference type="OrthoDB" id="9785847at2"/>
<dbReference type="PANTHER" id="PTHR43798:SF31">
    <property type="entry name" value="AB HYDROLASE SUPERFAMILY PROTEIN YCLE"/>
    <property type="match status" value="1"/>
</dbReference>
<proteinExistence type="predicted"/>
<evidence type="ECO:0000313" key="4">
    <source>
        <dbReference type="Proteomes" id="UP000033448"/>
    </source>
</evidence>
<dbReference type="PANTHER" id="PTHR43798">
    <property type="entry name" value="MONOACYLGLYCEROL LIPASE"/>
    <property type="match status" value="1"/>
</dbReference>
<dbReference type="AlphaFoldDB" id="A0A0F0KTS3"/>
<dbReference type="EC" id="3.1.1.2" evidence="3"/>
<dbReference type="GO" id="GO:0016020">
    <property type="term" value="C:membrane"/>
    <property type="evidence" value="ECO:0007669"/>
    <property type="project" value="TreeGrafter"/>
</dbReference>
<accession>A0A0F0KTS3</accession>
<organism evidence="3 4">
    <name type="scientific">Microbacterium azadirachtae</name>
    <dbReference type="NCBI Taxonomy" id="582680"/>
    <lineage>
        <taxon>Bacteria</taxon>
        <taxon>Bacillati</taxon>
        <taxon>Actinomycetota</taxon>
        <taxon>Actinomycetes</taxon>
        <taxon>Micrococcales</taxon>
        <taxon>Microbacteriaceae</taxon>
        <taxon>Microbacterium</taxon>
    </lineage>
</organism>
<comment type="caution">
    <text evidence="3">The sequence shown here is derived from an EMBL/GenBank/DDBJ whole genome shotgun (WGS) entry which is preliminary data.</text>
</comment>
<dbReference type="GO" id="GO:0004064">
    <property type="term" value="F:arylesterase activity"/>
    <property type="evidence" value="ECO:0007669"/>
    <property type="project" value="UniProtKB-EC"/>
</dbReference>
<dbReference type="PATRIC" id="fig|582680.7.peg.1833"/>
<dbReference type="Gene3D" id="3.40.50.1820">
    <property type="entry name" value="alpha/beta hydrolase"/>
    <property type="match status" value="1"/>
</dbReference>
<evidence type="ECO:0000256" key="1">
    <source>
        <dbReference type="ARBA" id="ARBA00022801"/>
    </source>
</evidence>
<protein>
    <submittedName>
        <fullName evidence="3">Arylesterase</fullName>
        <ecNumber evidence="3">3.1.1.2</ecNumber>
    </submittedName>
</protein>
<dbReference type="EMBL" id="JYIT01000074">
    <property type="protein sequence ID" value="KJL24297.1"/>
    <property type="molecule type" value="Genomic_DNA"/>
</dbReference>
<keyword evidence="4" id="KW-1185">Reference proteome</keyword>
<feature type="domain" description="AB hydrolase-1" evidence="2">
    <location>
        <begin position="22"/>
        <end position="250"/>
    </location>
</feature>
<keyword evidence="1 3" id="KW-0378">Hydrolase</keyword>
<dbReference type="PRINTS" id="PR00111">
    <property type="entry name" value="ABHYDROLASE"/>
</dbReference>
<dbReference type="InterPro" id="IPR050266">
    <property type="entry name" value="AB_hydrolase_sf"/>
</dbReference>